<keyword evidence="2" id="KW-1133">Transmembrane helix</keyword>
<evidence type="ECO:0000313" key="3">
    <source>
        <dbReference type="EMBL" id="MTV50992.1"/>
    </source>
</evidence>
<name>A0A6I3SRJ3_HELMO</name>
<dbReference type="Pfam" id="PF11353">
    <property type="entry name" value="DUF3153"/>
    <property type="match status" value="1"/>
</dbReference>
<feature type="transmembrane region" description="Helical" evidence="2">
    <location>
        <begin position="24"/>
        <end position="40"/>
    </location>
</feature>
<dbReference type="AlphaFoldDB" id="A0A6I3SRJ3"/>
<dbReference type="EMBL" id="WNKU01000053">
    <property type="protein sequence ID" value="MTV50992.1"/>
    <property type="molecule type" value="Genomic_DNA"/>
</dbReference>
<keyword evidence="2" id="KW-0812">Transmembrane</keyword>
<feature type="region of interest" description="Disordered" evidence="1">
    <location>
        <begin position="253"/>
        <end position="275"/>
    </location>
</feature>
<proteinExistence type="predicted"/>
<sequence length="306" mass="32156">MCSRINLLQIIKGGESVRGTKHRVLQAIILIVLCTVFLVGCVQSDIHVKVNPDGSGDLGYSILVNPSLLGGDGGYNPLDDLKANAEQSGFTVTSLEQDGMIGFQASKQVKSIAKESSSDLFLGKIGEGFTQKSSYLKNTYTLNTAIDLSDLSFTGNDKVNPLLQAALKQVKLTLTVDLPVSAAKHNATTIAKNGKELTWVLQPGQVNQINIVAEQYNTTTISLLGVAGLLVIGGISVAISQIKKQTIAMTATEQATTAPETPAVEASTAEQVGETTNVEANAETVAEVAVGVEPNPSDDSTENKQG</sequence>
<gene>
    <name evidence="3" type="ORF">GJ688_18920</name>
</gene>
<protein>
    <submittedName>
        <fullName evidence="3">DUF3153 domain-containing protein</fullName>
    </submittedName>
</protein>
<feature type="transmembrane region" description="Helical" evidence="2">
    <location>
        <begin position="221"/>
        <end position="239"/>
    </location>
</feature>
<evidence type="ECO:0000313" key="4">
    <source>
        <dbReference type="Proteomes" id="UP000430670"/>
    </source>
</evidence>
<dbReference type="OrthoDB" id="2988624at2"/>
<organism evidence="3 4">
    <name type="scientific">Heliobacterium mobile</name>
    <name type="common">Heliobacillus mobilis</name>
    <dbReference type="NCBI Taxonomy" id="28064"/>
    <lineage>
        <taxon>Bacteria</taxon>
        <taxon>Bacillati</taxon>
        <taxon>Bacillota</taxon>
        <taxon>Clostridia</taxon>
        <taxon>Eubacteriales</taxon>
        <taxon>Heliobacteriaceae</taxon>
        <taxon>Heliobacterium</taxon>
    </lineage>
</organism>
<keyword evidence="2" id="KW-0472">Membrane</keyword>
<keyword evidence="4" id="KW-1185">Reference proteome</keyword>
<reference evidence="3 4" key="1">
    <citation type="submission" date="2019-11" db="EMBL/GenBank/DDBJ databases">
        <title>Whole-genome sequence of a the green, strictly anaerobic photosynthetic bacterium Heliobacillus mobilis DSM 6151.</title>
        <authorList>
            <person name="Kyndt J.A."/>
            <person name="Meyer T.E."/>
        </authorList>
    </citation>
    <scope>NUCLEOTIDE SEQUENCE [LARGE SCALE GENOMIC DNA]</scope>
    <source>
        <strain evidence="3 4">DSM 6151</strain>
    </source>
</reference>
<evidence type="ECO:0000256" key="1">
    <source>
        <dbReference type="SAM" id="MobiDB-lite"/>
    </source>
</evidence>
<accession>A0A6I3SRJ3</accession>
<evidence type="ECO:0000256" key="2">
    <source>
        <dbReference type="SAM" id="Phobius"/>
    </source>
</evidence>
<comment type="caution">
    <text evidence="3">The sequence shown here is derived from an EMBL/GenBank/DDBJ whole genome shotgun (WGS) entry which is preliminary data.</text>
</comment>
<dbReference type="InterPro" id="IPR021499">
    <property type="entry name" value="DUF3153"/>
</dbReference>
<dbReference type="Proteomes" id="UP000430670">
    <property type="component" value="Unassembled WGS sequence"/>
</dbReference>